<sequence>MSEDKDDPTAISRRTLLGATSAAPLVCTALESAPPAKDSLVGRCAQWLAAEFEADALARRWAALEIVAASGYDYFRLSDHQRRGLPMGPEMAAIEVQLNDLWNDQKGHFNAVAKMAPKNIHEVASLLVVAATIDARDTGPTGPLLRRVMKFFDKATCPGCGKPYVAAELSSR</sequence>
<dbReference type="KEGG" id="cak:Caul_0604"/>
<dbReference type="OrthoDB" id="7188432at2"/>
<reference evidence="1" key="1">
    <citation type="submission" date="2008-01" db="EMBL/GenBank/DDBJ databases">
        <title>Complete sequence of chromosome of Caulobacter sp. K31.</title>
        <authorList>
            <consortium name="US DOE Joint Genome Institute"/>
            <person name="Copeland A."/>
            <person name="Lucas S."/>
            <person name="Lapidus A."/>
            <person name="Barry K."/>
            <person name="Glavina del Rio T."/>
            <person name="Dalin E."/>
            <person name="Tice H."/>
            <person name="Pitluck S."/>
            <person name="Bruce D."/>
            <person name="Goodwin L."/>
            <person name="Thompson L.S."/>
            <person name="Brettin T."/>
            <person name="Detter J.C."/>
            <person name="Han C."/>
            <person name="Schmutz J."/>
            <person name="Larimer F."/>
            <person name="Land M."/>
            <person name="Hauser L."/>
            <person name="Kyrpides N."/>
            <person name="Kim E."/>
            <person name="Stephens C."/>
            <person name="Richardson P."/>
        </authorList>
    </citation>
    <scope>NUCLEOTIDE SEQUENCE [LARGE SCALE GENOMIC DNA]</scope>
    <source>
        <strain evidence="1">K31</strain>
    </source>
</reference>
<dbReference type="InterPro" id="IPR006311">
    <property type="entry name" value="TAT_signal"/>
</dbReference>
<organism evidence="1">
    <name type="scientific">Caulobacter sp. (strain K31)</name>
    <dbReference type="NCBI Taxonomy" id="366602"/>
    <lineage>
        <taxon>Bacteria</taxon>
        <taxon>Pseudomonadati</taxon>
        <taxon>Pseudomonadota</taxon>
        <taxon>Alphaproteobacteria</taxon>
        <taxon>Caulobacterales</taxon>
        <taxon>Caulobacteraceae</taxon>
        <taxon>Caulobacter</taxon>
    </lineage>
</organism>
<proteinExistence type="predicted"/>
<evidence type="ECO:0000313" key="1">
    <source>
        <dbReference type="EMBL" id="ABZ69537.1"/>
    </source>
</evidence>
<evidence type="ECO:0000313" key="2">
    <source>
        <dbReference type="EMBL" id="ABZ69737.1"/>
    </source>
</evidence>
<gene>
    <name evidence="1" type="ordered locus">Caul_0400</name>
    <name evidence="2" type="ordered locus">Caul_0604</name>
</gene>
<dbReference type="AlphaFoldDB" id="B0T5H9"/>
<dbReference type="PROSITE" id="PS51318">
    <property type="entry name" value="TAT"/>
    <property type="match status" value="1"/>
</dbReference>
<dbReference type="HOGENOM" id="CLU_131972_0_0_5"/>
<dbReference type="STRING" id="366602.Caul_0400"/>
<dbReference type="KEGG" id="cak:Caul_0400"/>
<accession>B0T5H9</accession>
<protein>
    <submittedName>
        <fullName evidence="1">Uncharacterized protein</fullName>
    </submittedName>
</protein>
<dbReference type="EMBL" id="CP000927">
    <property type="protein sequence ID" value="ABZ69737.1"/>
    <property type="molecule type" value="Genomic_DNA"/>
</dbReference>
<name>B0T5H9_CAUSK</name>
<dbReference type="EMBL" id="CP000927">
    <property type="protein sequence ID" value="ABZ69537.1"/>
    <property type="molecule type" value="Genomic_DNA"/>
</dbReference>